<dbReference type="Pfam" id="PF02939">
    <property type="entry name" value="UcrQ"/>
    <property type="match status" value="1"/>
</dbReference>
<keyword evidence="6" id="KW-0812">Transmembrane</keyword>
<protein>
    <recommendedName>
        <fullName evidence="3 13">Cytochrome b-c1 complex subunit 8</fullName>
    </recommendedName>
    <alternativeName>
        <fullName evidence="13">Complex III subunit 8</fullName>
    </alternativeName>
</protein>
<evidence type="ECO:0000256" key="12">
    <source>
        <dbReference type="ARBA" id="ARBA00047105"/>
    </source>
</evidence>
<dbReference type="GO" id="GO:0045275">
    <property type="term" value="C:respiratory chain complex III"/>
    <property type="evidence" value="ECO:0007669"/>
    <property type="project" value="UniProtKB-UniRule"/>
</dbReference>
<evidence type="ECO:0000256" key="2">
    <source>
        <dbReference type="ARBA" id="ARBA00007668"/>
    </source>
</evidence>
<dbReference type="FunFam" id="1.20.5.210:FF:000001">
    <property type="entry name" value="Cytochrome b-c1 complex subunit 8"/>
    <property type="match status" value="1"/>
</dbReference>
<evidence type="ECO:0000313" key="15">
    <source>
        <dbReference type="Proteomes" id="UP001562425"/>
    </source>
</evidence>
<evidence type="ECO:0000256" key="9">
    <source>
        <dbReference type="ARBA" id="ARBA00022989"/>
    </source>
</evidence>
<comment type="function">
    <text evidence="13">Component of the ubiquinol-cytochrome c oxidoreductase, a multisubunit transmembrane complex that is part of the mitochondrial electron transport chain which drives oxidative phosphorylation. The complex plays an important role in the uptake of multiple carbon sources present in different host niches.</text>
</comment>
<comment type="subcellular location">
    <subcellularLocation>
        <location evidence="1 13">Mitochondrion inner membrane</location>
        <topology evidence="1 13">Single-pass membrane protein</topology>
    </subcellularLocation>
</comment>
<reference evidence="14 15" key="1">
    <citation type="submission" date="2024-05" db="EMBL/GenBank/DDBJ databases">
        <title>Culex pipiens pipiens assembly and annotation.</title>
        <authorList>
            <person name="Alout H."/>
            <person name="Durand T."/>
        </authorList>
    </citation>
    <scope>NUCLEOTIDE SEQUENCE [LARGE SCALE GENOMIC DNA]</scope>
    <source>
        <strain evidence="14">HA-2024</strain>
        <tissue evidence="14">Whole body</tissue>
    </source>
</reference>
<evidence type="ECO:0000256" key="8">
    <source>
        <dbReference type="ARBA" id="ARBA00022982"/>
    </source>
</evidence>
<comment type="subunit">
    <text evidence="12 13">Component of the ubiquinol-cytochrome c oxidoreductase (cytochrome b-c1 complex, complex III, CIII), a multisubunit enzyme composed of 11 subunits. The complex is composed of 3 respiratory subunits cytochrome b, cytochrome c1 and Rieske protein UQCRFS1, 2 core protein subunits UQCRC1/QCR1 and UQCRC2/QCR2, and 6 low-molecular weight protein subunits UQCRH/QCR6, UQCRB/QCR7, UQCRQ/QCR8, UQCR10/QCR9, UQCR11/QCR10 and subunit 9, the cleavage product of Rieske protein UQCRFS1. The complex exists as an obligatory dimer and forms supercomplexes (SCs) in the inner mitochondrial membrane with NADH-ubiquinone oxidoreductase (complex I, CI) and cytochrome c oxidase (complex IV, CIV), resulting in different assemblies (supercomplex SCI(1)III(2)IV(1) and megacomplex MCI(2)III(2)IV(2)). Interacts with UQCC6.</text>
</comment>
<keyword evidence="5 13" id="KW-0679">Respiratory chain</keyword>
<comment type="caution">
    <text evidence="14">The sequence shown here is derived from an EMBL/GenBank/DDBJ whole genome shotgun (WGS) entry which is preliminary data.</text>
</comment>
<evidence type="ECO:0000256" key="1">
    <source>
        <dbReference type="ARBA" id="ARBA00004434"/>
    </source>
</evidence>
<name>A0ABD1DS08_CULPP</name>
<keyword evidence="11" id="KW-0472">Membrane</keyword>
<keyword evidence="8 13" id="KW-0249">Electron transport</keyword>
<keyword evidence="15" id="KW-1185">Reference proteome</keyword>
<evidence type="ECO:0000256" key="13">
    <source>
        <dbReference type="RuleBase" id="RU368118"/>
    </source>
</evidence>
<evidence type="ECO:0000256" key="5">
    <source>
        <dbReference type="ARBA" id="ARBA00022660"/>
    </source>
</evidence>
<dbReference type="InterPro" id="IPR004205">
    <property type="entry name" value="Cyt_bc1_su8"/>
</dbReference>
<dbReference type="PANTHER" id="PTHR12119:SF2">
    <property type="entry name" value="CYTOCHROME B-C1 COMPLEX SUBUNIT 8"/>
    <property type="match status" value="1"/>
</dbReference>
<dbReference type="GO" id="GO:0006122">
    <property type="term" value="P:mitochondrial electron transport, ubiquinol to cytochrome c"/>
    <property type="evidence" value="ECO:0007669"/>
    <property type="project" value="UniProtKB-UniRule"/>
</dbReference>
<dbReference type="Gene3D" id="1.20.5.210">
    <property type="entry name" value="Cytochrome b-c1 complex subunit 8"/>
    <property type="match status" value="1"/>
</dbReference>
<keyword evidence="10 13" id="KW-0496">Mitochondrion</keyword>
<evidence type="ECO:0000256" key="7">
    <source>
        <dbReference type="ARBA" id="ARBA00022792"/>
    </source>
</evidence>
<gene>
    <name evidence="14" type="ORF">pipiens_006054</name>
</gene>
<dbReference type="GO" id="GO:0005743">
    <property type="term" value="C:mitochondrial inner membrane"/>
    <property type="evidence" value="ECO:0007669"/>
    <property type="project" value="UniProtKB-SubCell"/>
</dbReference>
<evidence type="ECO:0000256" key="11">
    <source>
        <dbReference type="ARBA" id="ARBA00023136"/>
    </source>
</evidence>
<dbReference type="Proteomes" id="UP001562425">
    <property type="component" value="Unassembled WGS sequence"/>
</dbReference>
<evidence type="ECO:0000256" key="6">
    <source>
        <dbReference type="ARBA" id="ARBA00022692"/>
    </source>
</evidence>
<keyword evidence="4 13" id="KW-0813">Transport</keyword>
<organism evidence="14 15">
    <name type="scientific">Culex pipiens pipiens</name>
    <name type="common">Northern house mosquito</name>
    <dbReference type="NCBI Taxonomy" id="38569"/>
    <lineage>
        <taxon>Eukaryota</taxon>
        <taxon>Metazoa</taxon>
        <taxon>Ecdysozoa</taxon>
        <taxon>Arthropoda</taxon>
        <taxon>Hexapoda</taxon>
        <taxon>Insecta</taxon>
        <taxon>Pterygota</taxon>
        <taxon>Neoptera</taxon>
        <taxon>Endopterygota</taxon>
        <taxon>Diptera</taxon>
        <taxon>Nematocera</taxon>
        <taxon>Culicoidea</taxon>
        <taxon>Culicidae</taxon>
        <taxon>Culicinae</taxon>
        <taxon>Culicini</taxon>
        <taxon>Culex</taxon>
        <taxon>Culex</taxon>
    </lineage>
</organism>
<evidence type="ECO:0000256" key="3">
    <source>
        <dbReference type="ARBA" id="ARBA00016324"/>
    </source>
</evidence>
<dbReference type="SUPFAM" id="SSF81508">
    <property type="entry name" value="Ubiquinone-binding protein QP-C of cytochrome bc1 complex (Ubiquinol-cytochrome c reductase)"/>
    <property type="match status" value="1"/>
</dbReference>
<comment type="similarity">
    <text evidence="2 13">Belongs to the UQCRQ/QCR8 family.</text>
</comment>
<evidence type="ECO:0000313" key="14">
    <source>
        <dbReference type="EMBL" id="KAL1402534.1"/>
    </source>
</evidence>
<dbReference type="InterPro" id="IPR036642">
    <property type="entry name" value="Cyt_bc1_su8_sf"/>
</dbReference>
<evidence type="ECO:0000256" key="10">
    <source>
        <dbReference type="ARBA" id="ARBA00023128"/>
    </source>
</evidence>
<keyword evidence="9" id="KW-1133">Transmembrane helix</keyword>
<dbReference type="AlphaFoldDB" id="A0ABD1DS08"/>
<sequence length="388" mass="43957">MNLLTGILAKHQNMPRGHRQVVCKKIAEPLSELAAPIVQQAGSVTESPEQPPTPTADIGQSLQNIFLLSDIDIVQMLQCATSGCLYFYQATDGQPLYLHSMETACCKPCTKDWTRVRSTLPGKLFKRTAARCRRICASGSVWQDSDQLQKVSPFRASKATTLLWNPPWKPILEPIRIPRHIGWRWSLLAKDAVHIVPLAFPRHDQFHKRVWTAGSQTASCNGLKNVRCPVGGKPTQIRHDLGYRRRREAAGKCTLFLFCIVSIACRLKLPSLSSRDHPQKQSSAMGHGFGELAKVRGIVTHKISPFEQRAFANWWTKAIPNTLRRIRSQIFIVAPPFVVGYLVYNYVETLHTARPQEPEGFRKRRLNFVRIQGFRSHAIMMLICKIQH</sequence>
<dbReference type="PANTHER" id="PTHR12119">
    <property type="entry name" value="UBIQUINOL-CYTOCHROME C REDUCTASE COMPLEX UBIQUINONE-BINDING PROTEIN QP-C"/>
    <property type="match status" value="1"/>
</dbReference>
<proteinExistence type="inferred from homology"/>
<dbReference type="EMBL" id="JBEHCU010002851">
    <property type="protein sequence ID" value="KAL1402534.1"/>
    <property type="molecule type" value="Genomic_DNA"/>
</dbReference>
<keyword evidence="7 13" id="KW-0999">Mitochondrion inner membrane</keyword>
<accession>A0ABD1DS08</accession>
<evidence type="ECO:0000256" key="4">
    <source>
        <dbReference type="ARBA" id="ARBA00022448"/>
    </source>
</evidence>